<dbReference type="PROSITE" id="PS50086">
    <property type="entry name" value="TBC_RABGAP"/>
    <property type="match status" value="1"/>
</dbReference>
<evidence type="ECO:0000259" key="3">
    <source>
        <dbReference type="PROSITE" id="PS50086"/>
    </source>
</evidence>
<name>A0A6J1CX99_MOMCH</name>
<dbReference type="AlphaFoldDB" id="A0A6J1CX99"/>
<feature type="region of interest" description="Disordered" evidence="2">
    <location>
        <begin position="146"/>
        <end position="167"/>
    </location>
</feature>
<dbReference type="KEGG" id="mcha:111015037"/>
<evidence type="ECO:0000256" key="2">
    <source>
        <dbReference type="SAM" id="MobiDB-lite"/>
    </source>
</evidence>
<accession>A0A6J1CX99</accession>
<gene>
    <name evidence="5" type="primary">LOC111015037</name>
</gene>
<dbReference type="InterPro" id="IPR000195">
    <property type="entry name" value="Rab-GAP-TBC_dom"/>
</dbReference>
<dbReference type="FunFam" id="1.10.472.80:FF:000013">
    <property type="entry name" value="TBC1 domain family member 8B"/>
    <property type="match status" value="1"/>
</dbReference>
<feature type="domain" description="Rab-GAP TBC" evidence="3">
    <location>
        <begin position="245"/>
        <end position="442"/>
    </location>
</feature>
<feature type="coiled-coil region" evidence="1">
    <location>
        <begin position="628"/>
        <end position="711"/>
    </location>
</feature>
<protein>
    <submittedName>
        <fullName evidence="5">Ecotropic viral integration site 5 protein homolog</fullName>
    </submittedName>
</protein>
<feature type="compositionally biased region" description="Polar residues" evidence="2">
    <location>
        <begin position="88"/>
        <end position="105"/>
    </location>
</feature>
<evidence type="ECO:0000313" key="4">
    <source>
        <dbReference type="Proteomes" id="UP000504603"/>
    </source>
</evidence>
<dbReference type="GO" id="GO:0031267">
    <property type="term" value="F:small GTPase binding"/>
    <property type="evidence" value="ECO:0007669"/>
    <property type="project" value="TreeGrafter"/>
</dbReference>
<dbReference type="OrthoDB" id="17687at2759"/>
<dbReference type="Proteomes" id="UP000504603">
    <property type="component" value="Unplaced"/>
</dbReference>
<keyword evidence="4" id="KW-1185">Reference proteome</keyword>
<dbReference type="GO" id="GO:0005096">
    <property type="term" value="F:GTPase activator activity"/>
    <property type="evidence" value="ECO:0007669"/>
    <property type="project" value="TreeGrafter"/>
</dbReference>
<organism evidence="4 5">
    <name type="scientific">Momordica charantia</name>
    <name type="common">Bitter gourd</name>
    <name type="synonym">Balsam pear</name>
    <dbReference type="NCBI Taxonomy" id="3673"/>
    <lineage>
        <taxon>Eukaryota</taxon>
        <taxon>Viridiplantae</taxon>
        <taxon>Streptophyta</taxon>
        <taxon>Embryophyta</taxon>
        <taxon>Tracheophyta</taxon>
        <taxon>Spermatophyta</taxon>
        <taxon>Magnoliopsida</taxon>
        <taxon>eudicotyledons</taxon>
        <taxon>Gunneridae</taxon>
        <taxon>Pentapetalae</taxon>
        <taxon>rosids</taxon>
        <taxon>fabids</taxon>
        <taxon>Cucurbitales</taxon>
        <taxon>Cucurbitaceae</taxon>
        <taxon>Momordiceae</taxon>
        <taxon>Momordica</taxon>
    </lineage>
</organism>
<dbReference type="PANTHER" id="PTHR47219">
    <property type="entry name" value="RAB GTPASE-ACTIVATING PROTEIN 1-LIKE"/>
    <property type="match status" value="1"/>
</dbReference>
<dbReference type="Gene3D" id="1.10.8.270">
    <property type="entry name" value="putative rabgap domain of human tbc1 domain family member 14 like domains"/>
    <property type="match status" value="1"/>
</dbReference>
<dbReference type="PANTHER" id="PTHR47219:SF20">
    <property type="entry name" value="TBC1 DOMAIN FAMILY MEMBER 2B"/>
    <property type="match status" value="1"/>
</dbReference>
<dbReference type="InterPro" id="IPR035969">
    <property type="entry name" value="Rab-GAP_TBC_sf"/>
</dbReference>
<dbReference type="FunFam" id="1.10.8.270:FF:000018">
    <property type="entry name" value="Ypt/Rab-GAP domain of gyp1p superfamily protein"/>
    <property type="match status" value="1"/>
</dbReference>
<feature type="region of interest" description="Disordered" evidence="2">
    <location>
        <begin position="730"/>
        <end position="750"/>
    </location>
</feature>
<feature type="compositionally biased region" description="Basic and acidic residues" evidence="2">
    <location>
        <begin position="77"/>
        <end position="86"/>
    </location>
</feature>
<evidence type="ECO:0000313" key="5">
    <source>
        <dbReference type="RefSeq" id="XP_022145637.1"/>
    </source>
</evidence>
<dbReference type="SMART" id="SM00164">
    <property type="entry name" value="TBC"/>
    <property type="match status" value="1"/>
</dbReference>
<proteinExistence type="predicted"/>
<dbReference type="GeneID" id="111015037"/>
<feature type="compositionally biased region" description="Basic and acidic residues" evidence="2">
    <location>
        <begin position="776"/>
        <end position="794"/>
    </location>
</feature>
<keyword evidence="1" id="KW-0175">Coiled coil</keyword>
<feature type="region of interest" description="Disordered" evidence="2">
    <location>
        <begin position="766"/>
        <end position="794"/>
    </location>
</feature>
<feature type="region of interest" description="Disordered" evidence="2">
    <location>
        <begin position="72"/>
        <end position="114"/>
    </location>
</feature>
<dbReference type="Gene3D" id="1.10.472.80">
    <property type="entry name" value="Ypt/Rab-GAP domain of gyp1p, domain 3"/>
    <property type="match status" value="1"/>
</dbReference>
<dbReference type="InterPro" id="IPR050302">
    <property type="entry name" value="Rab_GAP_TBC_domain"/>
</dbReference>
<dbReference type="SUPFAM" id="SSF47923">
    <property type="entry name" value="Ypt/Rab-GAP domain of gyp1p"/>
    <property type="match status" value="2"/>
</dbReference>
<feature type="compositionally biased region" description="Polar residues" evidence="2">
    <location>
        <begin position="730"/>
        <end position="746"/>
    </location>
</feature>
<dbReference type="RefSeq" id="XP_022145637.1">
    <property type="nucleotide sequence ID" value="XM_022289945.1"/>
</dbReference>
<dbReference type="Pfam" id="PF00566">
    <property type="entry name" value="RabGAP-TBC"/>
    <property type="match status" value="1"/>
</dbReference>
<evidence type="ECO:0000256" key="1">
    <source>
        <dbReference type="SAM" id="Coils"/>
    </source>
</evidence>
<sequence>MAERGIHMLHTLEPRRDAYGFALRPQHTHRYREYSNIYKEEEEERTDKWKNFIDQIATPVQPCPLEEVDENTLQAETSKHKEEAESGRCSTGDDSTGSKSVSVDTADSGPEKLLQPPVETKKRVVQTWCQTRPSLNAIEIMMSSRVKKGKTMKDEKTSFGGDHLPPVKEAESLKGAAVTNSEEEETCFSEVLNRSASATGAESRVDECISNSVKPSERDGVMGDTVSQEQLFPWKEELEFLVRGGLPRDLRGEVWQAFVGVKTRRIEKYYQDLLDQETNFSADNENNNPSGVPIKLKKQIEKDIPRTFPGHPALDENGRDSLRRLLSAYALHNPSVGYCQAMNFFAGLLLLLMPEENAFWTFVGIIDDYFDGYYTEEMIESQVDQLVFEELMRERFPKLVKHLDFLGVQVTWISGPWFLSIFVNMLPWESVLRVWDVLLFEGNRVMLFRTALALMELYGPALVTTKDAGDAITLLQSLAGSTFDSSQLVLTACMGFLTVTEVRLQELRKKLRPSVLAVIEERTKKGRVWKDSKGLASKLYSFKHDPGSPAEGKKTALGADVGPCTSNLDDFLNGIGADSKTESLPDLQEQVVWMKVELCRLLEEKRAAVLRAEELETALMELVTQDNRRLLSARVEQLELEVAELRRTLAEKKEQEVTMLQLLMRVEQEQKVTEEARSNAEQDVAAQKYAVHMLQDKYEKAMASLAEMQKRAVMAESMLEATLQYESGQVKATASPGSRNQGPAQENQRRIGLLPFALGGWRDRNKARSAVVEEPSEQKMVNDESKTDPVTEQK</sequence>
<reference evidence="5" key="1">
    <citation type="submission" date="2025-08" db="UniProtKB">
        <authorList>
            <consortium name="RefSeq"/>
        </authorList>
    </citation>
    <scope>IDENTIFICATION</scope>
</reference>